<protein>
    <recommendedName>
        <fullName evidence="3">Tat pathway signal protein</fullName>
    </recommendedName>
</protein>
<evidence type="ECO:0008006" key="3">
    <source>
        <dbReference type="Google" id="ProtNLM"/>
    </source>
</evidence>
<dbReference type="AlphaFoldDB" id="A0A7W9L378"/>
<reference evidence="1 2" key="1">
    <citation type="submission" date="2020-08" db="EMBL/GenBank/DDBJ databases">
        <title>Genomic Encyclopedia of Type Strains, Phase IV (KMG-IV): sequencing the most valuable type-strain genomes for metagenomic binning, comparative biology and taxonomic classification.</title>
        <authorList>
            <person name="Goeker M."/>
        </authorList>
    </citation>
    <scope>NUCLEOTIDE SEQUENCE [LARGE SCALE GENOMIC DNA]</scope>
    <source>
        <strain evidence="1 2">DSM 16268</strain>
    </source>
</reference>
<dbReference type="GO" id="GO:0016491">
    <property type="term" value="F:oxidoreductase activity"/>
    <property type="evidence" value="ECO:0007669"/>
    <property type="project" value="InterPro"/>
</dbReference>
<dbReference type="EMBL" id="JACHOO010000007">
    <property type="protein sequence ID" value="MBB5754266.1"/>
    <property type="molecule type" value="Genomic_DNA"/>
</dbReference>
<dbReference type="Proteomes" id="UP000523821">
    <property type="component" value="Unassembled WGS sequence"/>
</dbReference>
<evidence type="ECO:0000313" key="1">
    <source>
        <dbReference type="EMBL" id="MBB5754266.1"/>
    </source>
</evidence>
<dbReference type="RefSeq" id="WP_183857719.1">
    <property type="nucleotide sequence ID" value="NZ_JACHOO010000007.1"/>
</dbReference>
<sequence>MNRRRVVIGAASLAALGGAGALGWRASTGSMADYARYGAALRRPLGIDPSLRDLIAHATLAPSGHNTQPWRFAIREHAIDILPDPTRATPVVDPDDHHLFVSLGCIAETLGIAAAATGRPGEIAVASDGTIRFAFTTGAARPDPLFAAIPLRQSTRAPFDGRAVSAADLAQIEAAAAIPGVSLALITERPQIDRIRDLVIEGNGMQMADPAFLAELKRWLRFGPKQAMATGDGLLSAASGNPVLPDALGGIAFDLFVTAASESARYLRQIDTSAGLAVFVGARADRAHWVAVGRACQRFALAATGLGLRTSFVNQPVEVAALRRRLAALVGAPDARPDLVMRFGTGPILPFSPRRPVGSVLV</sequence>
<accession>A0A7W9L378</accession>
<dbReference type="Gene3D" id="3.40.109.10">
    <property type="entry name" value="NADH Oxidase"/>
    <property type="match status" value="2"/>
</dbReference>
<evidence type="ECO:0000313" key="2">
    <source>
        <dbReference type="Proteomes" id="UP000523821"/>
    </source>
</evidence>
<name>A0A7W9L378_9HYPH</name>
<keyword evidence="2" id="KW-1185">Reference proteome</keyword>
<organism evidence="1 2">
    <name type="scientific">Prosthecomicrobium pneumaticum</name>
    <dbReference type="NCBI Taxonomy" id="81895"/>
    <lineage>
        <taxon>Bacteria</taxon>
        <taxon>Pseudomonadati</taxon>
        <taxon>Pseudomonadota</taxon>
        <taxon>Alphaproteobacteria</taxon>
        <taxon>Hyphomicrobiales</taxon>
        <taxon>Kaistiaceae</taxon>
        <taxon>Prosthecomicrobium</taxon>
    </lineage>
</organism>
<dbReference type="InterPro" id="IPR050627">
    <property type="entry name" value="Nitroreductase/BluB"/>
</dbReference>
<dbReference type="SUPFAM" id="SSF55469">
    <property type="entry name" value="FMN-dependent nitroreductase-like"/>
    <property type="match status" value="2"/>
</dbReference>
<dbReference type="PANTHER" id="PTHR23026:SF123">
    <property type="entry name" value="NAD(P)H NITROREDUCTASE RV3131-RELATED"/>
    <property type="match status" value="1"/>
</dbReference>
<gene>
    <name evidence="1" type="ORF">GGQ63_003347</name>
</gene>
<dbReference type="PANTHER" id="PTHR23026">
    <property type="entry name" value="NADPH NITROREDUCTASE"/>
    <property type="match status" value="1"/>
</dbReference>
<dbReference type="InterPro" id="IPR000415">
    <property type="entry name" value="Nitroreductase-like"/>
</dbReference>
<proteinExistence type="predicted"/>
<comment type="caution">
    <text evidence="1">The sequence shown here is derived from an EMBL/GenBank/DDBJ whole genome shotgun (WGS) entry which is preliminary data.</text>
</comment>
<dbReference type="NCBIfam" id="NF047509">
    <property type="entry name" value="Rv3131_FMN_oxido"/>
    <property type="match status" value="1"/>
</dbReference>